<proteinExistence type="predicted"/>
<dbReference type="InParanoid" id="A0A0R2FVT2"/>
<protein>
    <submittedName>
        <fullName evidence="1">Uncharacterized protein</fullName>
    </submittedName>
</protein>
<evidence type="ECO:0000313" key="1">
    <source>
        <dbReference type="EMBL" id="KRN32495.1"/>
    </source>
</evidence>
<keyword evidence="2" id="KW-1185">Reference proteome</keyword>
<dbReference type="Proteomes" id="UP000051296">
    <property type="component" value="Unassembled WGS sequence"/>
</dbReference>
<dbReference type="AlphaFoldDB" id="A0A0R2FVT2"/>
<dbReference type="PATRIC" id="fig|1123500.6.peg.855"/>
<name>A0A0R2FVT2_9LACO</name>
<evidence type="ECO:0000313" key="2">
    <source>
        <dbReference type="Proteomes" id="UP000051296"/>
    </source>
</evidence>
<reference evidence="1 2" key="1">
    <citation type="journal article" date="2015" name="Genome Announc.">
        <title>Expanding the biotechnology potential of lactobacilli through comparative genomics of 213 strains and associated genera.</title>
        <authorList>
            <person name="Sun Z."/>
            <person name="Harris H.M."/>
            <person name="McCann A."/>
            <person name="Guo C."/>
            <person name="Argimon S."/>
            <person name="Zhang W."/>
            <person name="Yang X."/>
            <person name="Jeffery I.B."/>
            <person name="Cooney J.C."/>
            <person name="Kagawa T.F."/>
            <person name="Liu W."/>
            <person name="Song Y."/>
            <person name="Salvetti E."/>
            <person name="Wrobel A."/>
            <person name="Rasinkangas P."/>
            <person name="Parkhill J."/>
            <person name="Rea M.C."/>
            <person name="O'Sullivan O."/>
            <person name="Ritari J."/>
            <person name="Douillard F.P."/>
            <person name="Paul Ross R."/>
            <person name="Yang R."/>
            <person name="Briner A.E."/>
            <person name="Felis G.E."/>
            <person name="de Vos W.M."/>
            <person name="Barrangou R."/>
            <person name="Klaenhammer T.R."/>
            <person name="Caufield P.W."/>
            <person name="Cui Y."/>
            <person name="Zhang H."/>
            <person name="O'Toole P.W."/>
        </authorList>
    </citation>
    <scope>NUCLEOTIDE SEQUENCE [LARGE SCALE GENOMIC DNA]</scope>
    <source>
        <strain evidence="1 2">DSM 20190</strain>
    </source>
</reference>
<sequence length="360" mass="42816">MRQQLSLFIDADKVKVGRHHCVFWEGQSIEMMWQAVEDVIDRHHLWARHLWLVDAGLATINPLHWYWLKLIWGQHFWKIGGHQLHFREVKPQINPLVPADLPWMLVQTASNDGMTIPWRTRSFKKGSFNQAQPVGYQVENMKTGQLRWVEGCSNPTQTMWTLVEGLRAANGEVVAYQLNCQGKGRHDHLVSQTDWSCYTDQDYRPSTGRIACQPAPRYLEFRQQPELTYPLLRKRIKHYWQFFWKSHGIRFSQAKQQQNLYNRAIYKRQAGFAITTANLQQKGVSLDIQSVLHWQRQLMPWLSNPEEEITHFYQPEDGRLIKVRFQAANIWLWTSHRLTLNLMNKRRQVLQRQQWNKLDI</sequence>
<accession>A0A0R2FVT2</accession>
<dbReference type="RefSeq" id="WP_022791357.1">
    <property type="nucleotide sequence ID" value="NZ_ATUU01000002.1"/>
</dbReference>
<dbReference type="EMBL" id="JQAX01000002">
    <property type="protein sequence ID" value="KRN32495.1"/>
    <property type="molecule type" value="Genomic_DNA"/>
</dbReference>
<organism evidence="1 2">
    <name type="scientific">Weissella halotolerans DSM 20190</name>
    <dbReference type="NCBI Taxonomy" id="1123500"/>
    <lineage>
        <taxon>Bacteria</taxon>
        <taxon>Bacillati</taxon>
        <taxon>Bacillota</taxon>
        <taxon>Bacilli</taxon>
        <taxon>Lactobacillales</taxon>
        <taxon>Lactobacillaceae</taxon>
        <taxon>Weissella</taxon>
    </lineage>
</organism>
<gene>
    <name evidence="1" type="ORF">IV68_GL000849</name>
</gene>
<dbReference type="InterPro" id="IPR036116">
    <property type="entry name" value="FN3_sf"/>
</dbReference>
<comment type="caution">
    <text evidence="1">The sequence shown here is derived from an EMBL/GenBank/DDBJ whole genome shotgun (WGS) entry which is preliminary data.</text>
</comment>
<dbReference type="STRING" id="1123500.GCA_000420365_00572"/>
<dbReference type="SUPFAM" id="SSF49265">
    <property type="entry name" value="Fibronectin type III"/>
    <property type="match status" value="1"/>
</dbReference>